<feature type="domain" description="Glycosyltransferase 2-like" evidence="1">
    <location>
        <begin position="7"/>
        <end position="146"/>
    </location>
</feature>
<organism evidence="2 3">
    <name type="scientific">Flavobacterium nitrogenifigens</name>
    <dbReference type="NCBI Taxonomy" id="1617283"/>
    <lineage>
        <taxon>Bacteria</taxon>
        <taxon>Pseudomonadati</taxon>
        <taxon>Bacteroidota</taxon>
        <taxon>Flavobacteriia</taxon>
        <taxon>Flavobacteriales</taxon>
        <taxon>Flavobacteriaceae</taxon>
        <taxon>Flavobacterium</taxon>
    </lineage>
</organism>
<accession>A0A7W7N9M0</accession>
<dbReference type="PANTHER" id="PTHR43685:SF2">
    <property type="entry name" value="GLYCOSYLTRANSFERASE 2-LIKE DOMAIN-CONTAINING PROTEIN"/>
    <property type="match status" value="1"/>
</dbReference>
<evidence type="ECO:0000313" key="2">
    <source>
        <dbReference type="EMBL" id="MBB4803656.1"/>
    </source>
</evidence>
<dbReference type="SUPFAM" id="SSF53448">
    <property type="entry name" value="Nucleotide-diphospho-sugar transferases"/>
    <property type="match status" value="1"/>
</dbReference>
<dbReference type="Proteomes" id="UP000561681">
    <property type="component" value="Unassembled WGS sequence"/>
</dbReference>
<dbReference type="InterPro" id="IPR029044">
    <property type="entry name" value="Nucleotide-diphossugar_trans"/>
</dbReference>
<sequence length="279" mass="32555">MTPPLISIIVPCYNQAEYLDECLQSVLDQTYYNWECIIVNDGSSDNTEIVAQQWLNKDGRFKYSAKENAGLSAARNTGIANTNGEFILPLDADDKIGKDYCTKAIEVFQQDSNLKVVYCRAEKFGKYEREWILPPFNLKNLADNNLIFCSAFFKRIDGEKVGFYDEKMIYGLEDWDFWISLLKNGGEVKRIDLVLFYYRTKDSSMITLLKSEKQEEMHKYISLKHAEFFVNTYGSFMRNNSELISLKKEYSSNIKSKKYVIDLFCKTFFGFTFFRKFKG</sequence>
<name>A0A7W7N9M0_9FLAO</name>
<keyword evidence="2" id="KW-0808">Transferase</keyword>
<dbReference type="GO" id="GO:0044010">
    <property type="term" value="P:single-species biofilm formation"/>
    <property type="evidence" value="ECO:0007669"/>
    <property type="project" value="TreeGrafter"/>
</dbReference>
<dbReference type="InterPro" id="IPR001173">
    <property type="entry name" value="Glyco_trans_2-like"/>
</dbReference>
<gene>
    <name evidence="2" type="ORF">HNP37_003731</name>
</gene>
<proteinExistence type="predicted"/>
<evidence type="ECO:0000313" key="3">
    <source>
        <dbReference type="Proteomes" id="UP000561681"/>
    </source>
</evidence>
<dbReference type="AlphaFoldDB" id="A0A7W7N9M0"/>
<evidence type="ECO:0000259" key="1">
    <source>
        <dbReference type="Pfam" id="PF00535"/>
    </source>
</evidence>
<dbReference type="EMBL" id="JACHLD010000006">
    <property type="protein sequence ID" value="MBB4803656.1"/>
    <property type="molecule type" value="Genomic_DNA"/>
</dbReference>
<comment type="caution">
    <text evidence="2">The sequence shown here is derived from an EMBL/GenBank/DDBJ whole genome shotgun (WGS) entry which is preliminary data.</text>
</comment>
<dbReference type="InterPro" id="IPR050834">
    <property type="entry name" value="Glycosyltransf_2"/>
</dbReference>
<protein>
    <submittedName>
        <fullName evidence="2">Glycosyltransferase involved in cell wall biosynthesis</fullName>
    </submittedName>
</protein>
<dbReference type="GO" id="GO:0016740">
    <property type="term" value="F:transferase activity"/>
    <property type="evidence" value="ECO:0007669"/>
    <property type="project" value="UniProtKB-KW"/>
</dbReference>
<dbReference type="CDD" id="cd00761">
    <property type="entry name" value="Glyco_tranf_GTA_type"/>
    <property type="match status" value="1"/>
</dbReference>
<dbReference type="Gene3D" id="3.90.550.10">
    <property type="entry name" value="Spore Coat Polysaccharide Biosynthesis Protein SpsA, Chain A"/>
    <property type="match status" value="1"/>
</dbReference>
<dbReference type="RefSeq" id="WP_184165432.1">
    <property type="nucleotide sequence ID" value="NZ_JACHLD010000006.1"/>
</dbReference>
<reference evidence="2 3" key="1">
    <citation type="submission" date="2020-08" db="EMBL/GenBank/DDBJ databases">
        <title>Functional genomics of gut bacteria from endangered species of beetles.</title>
        <authorList>
            <person name="Carlos-Shanley C."/>
        </authorList>
    </citation>
    <scope>NUCLEOTIDE SEQUENCE [LARGE SCALE GENOMIC DNA]</scope>
    <source>
        <strain evidence="2 3">S00142</strain>
    </source>
</reference>
<dbReference type="Pfam" id="PF00535">
    <property type="entry name" value="Glycos_transf_2"/>
    <property type="match status" value="1"/>
</dbReference>
<dbReference type="PANTHER" id="PTHR43685">
    <property type="entry name" value="GLYCOSYLTRANSFERASE"/>
    <property type="match status" value="1"/>
</dbReference>
<keyword evidence="3" id="KW-1185">Reference proteome</keyword>